<reference evidence="1 2" key="1">
    <citation type="journal article" date="2009" name="Genome Res.">
        <title>Whole genome sequence of Desulfovibrio magneticus strain RS-1 revealed common gene clusters in magnetotactic bacteria.</title>
        <authorList>
            <person name="Nakazawa H."/>
            <person name="Arakaki A."/>
            <person name="Narita-Yamada S."/>
            <person name="Yashiro I."/>
            <person name="Jinno K."/>
            <person name="Aoki N."/>
            <person name="Tsuruyama A."/>
            <person name="Okamura Y."/>
            <person name="Tanikawa S."/>
            <person name="Fujita N."/>
            <person name="Takeyama H."/>
            <person name="Matsunaga T."/>
        </authorList>
    </citation>
    <scope>NUCLEOTIDE SEQUENCE [LARGE SCALE GENOMIC DNA]</scope>
    <source>
        <strain evidence="2">ATCC 700980 / DSM 13731 / RS-1</strain>
    </source>
</reference>
<protein>
    <submittedName>
        <fullName evidence="1">Uncharacterized protein</fullName>
    </submittedName>
</protein>
<dbReference type="AlphaFoldDB" id="C4XJC7"/>
<proteinExistence type="predicted"/>
<sequence>MAESVVEMQTDIEGYFHHYNHERPHQGRGMNGRAPCQVLLEGIPTIKGGSGEEPMEAA</sequence>
<evidence type="ECO:0000313" key="1">
    <source>
        <dbReference type="EMBL" id="BAH76677.1"/>
    </source>
</evidence>
<name>C4XJC7_SOLM1</name>
<dbReference type="Proteomes" id="UP000009071">
    <property type="component" value="Chromosome"/>
</dbReference>
<dbReference type="KEGG" id="dma:DMR_31860"/>
<dbReference type="HOGENOM" id="CLU_2972025_0_0_7"/>
<organism evidence="1 2">
    <name type="scientific">Solidesulfovibrio magneticus (strain ATCC 700980 / DSM 13731 / RS-1)</name>
    <name type="common">Desulfovibrio magneticus</name>
    <dbReference type="NCBI Taxonomy" id="573370"/>
    <lineage>
        <taxon>Bacteria</taxon>
        <taxon>Pseudomonadati</taxon>
        <taxon>Thermodesulfobacteriota</taxon>
        <taxon>Desulfovibrionia</taxon>
        <taxon>Desulfovibrionales</taxon>
        <taxon>Desulfovibrionaceae</taxon>
        <taxon>Solidesulfovibrio</taxon>
    </lineage>
</organism>
<dbReference type="OrthoDB" id="5392015at2"/>
<dbReference type="eggNOG" id="COG2801">
    <property type="taxonomic scope" value="Bacteria"/>
</dbReference>
<dbReference type="EMBL" id="AP010904">
    <property type="protein sequence ID" value="BAH76677.1"/>
    <property type="molecule type" value="Genomic_DNA"/>
</dbReference>
<gene>
    <name evidence="1" type="ordered locus">DMR_31860</name>
</gene>
<accession>C4XJC7</accession>
<keyword evidence="2" id="KW-1185">Reference proteome</keyword>
<evidence type="ECO:0000313" key="2">
    <source>
        <dbReference type="Proteomes" id="UP000009071"/>
    </source>
</evidence>